<evidence type="ECO:0000313" key="3">
    <source>
        <dbReference type="Proteomes" id="UP000199595"/>
    </source>
</evidence>
<reference evidence="2 3" key="1">
    <citation type="submission" date="2016-10" db="EMBL/GenBank/DDBJ databases">
        <authorList>
            <person name="de Groot N.N."/>
        </authorList>
    </citation>
    <scope>NUCLEOTIDE SEQUENCE [LARGE SCALE GENOMIC DNA]</scope>
    <source>
        <strain evidence="2 3">DSM 24956</strain>
    </source>
</reference>
<gene>
    <name evidence="2" type="ORF">SAMN05444411_1164</name>
</gene>
<evidence type="ECO:0000256" key="1">
    <source>
        <dbReference type="SAM" id="SignalP"/>
    </source>
</evidence>
<accession>A0A1H3GRB3</accession>
<evidence type="ECO:0000313" key="2">
    <source>
        <dbReference type="EMBL" id="SDY05505.1"/>
    </source>
</evidence>
<dbReference type="RefSeq" id="WP_090126417.1">
    <property type="nucleotide sequence ID" value="NZ_FNNJ01000016.1"/>
</dbReference>
<sequence length="329" mass="39039">MKKNITLKILVLLILILNNSCNKDNIDPKRVNILKKFNKVNKQIFELDTIEFKQIIGEKGTKIYFNRELFDIKENDRITFELKEFYDFEDLVFNDLRTITHKNEILKSKGVIYADFFVNNERVNLKKGKKIRIDFPDNKLENNDIYLGKIDSLNQISWIEQKRDSLCEVVLYIGGGISKRITTTTDSIKYYEKQNKLILRKEKIFRENNKRLNSSILTAKIGWINIDKIIDKLDKVSFKIELVEKEFDNLQIVCLFDNSFSFKTFYRTKDNLNFKDLPYIKDITSIVVFGFENENIFCDKIYIKNNVNSEFKVDLKKANEKEIIELLKK</sequence>
<keyword evidence="1" id="KW-0732">Signal</keyword>
<dbReference type="OrthoDB" id="1185811at2"/>
<dbReference type="STRING" id="762486.SAMN05444411_1164"/>
<dbReference type="AlphaFoldDB" id="A0A1H3GRB3"/>
<feature type="signal peptide" evidence="1">
    <location>
        <begin position="1"/>
        <end position="23"/>
    </location>
</feature>
<protein>
    <recommendedName>
        <fullName evidence="4">Lipoprotein</fullName>
    </recommendedName>
</protein>
<dbReference type="Proteomes" id="UP000199595">
    <property type="component" value="Unassembled WGS sequence"/>
</dbReference>
<proteinExistence type="predicted"/>
<name>A0A1H3GRB3_9FLAO</name>
<evidence type="ECO:0008006" key="4">
    <source>
        <dbReference type="Google" id="ProtNLM"/>
    </source>
</evidence>
<dbReference type="EMBL" id="FNNJ01000016">
    <property type="protein sequence ID" value="SDY05505.1"/>
    <property type="molecule type" value="Genomic_DNA"/>
</dbReference>
<feature type="chain" id="PRO_5011627509" description="Lipoprotein" evidence="1">
    <location>
        <begin position="24"/>
        <end position="329"/>
    </location>
</feature>
<organism evidence="2 3">
    <name type="scientific">Lutibacter oricola</name>
    <dbReference type="NCBI Taxonomy" id="762486"/>
    <lineage>
        <taxon>Bacteria</taxon>
        <taxon>Pseudomonadati</taxon>
        <taxon>Bacteroidota</taxon>
        <taxon>Flavobacteriia</taxon>
        <taxon>Flavobacteriales</taxon>
        <taxon>Flavobacteriaceae</taxon>
        <taxon>Lutibacter</taxon>
    </lineage>
</organism>
<keyword evidence="3" id="KW-1185">Reference proteome</keyword>